<feature type="domain" description="PDZ" evidence="4">
    <location>
        <begin position="17"/>
        <end position="94"/>
    </location>
</feature>
<feature type="region of interest" description="Disordered" evidence="2">
    <location>
        <begin position="1556"/>
        <end position="1588"/>
    </location>
</feature>
<dbReference type="SMART" id="SM00462">
    <property type="entry name" value="PTB"/>
    <property type="match status" value="1"/>
</dbReference>
<dbReference type="PANTHER" id="PTHR45945">
    <property type="entry name" value="REGULATOR OF G-PROTEIN SIGNALING LOCO"/>
    <property type="match status" value="1"/>
</dbReference>
<dbReference type="EMBL" id="CAXIEN010000002">
    <property type="protein sequence ID" value="CAL1261234.1"/>
    <property type="molecule type" value="Genomic_DNA"/>
</dbReference>
<dbReference type="GO" id="GO:0008277">
    <property type="term" value="P:regulation of G protein-coupled receptor signaling pathway"/>
    <property type="evidence" value="ECO:0007669"/>
    <property type="project" value="TreeGrafter"/>
</dbReference>
<feature type="region of interest" description="Disordered" evidence="2">
    <location>
        <begin position="1001"/>
        <end position="1029"/>
    </location>
</feature>
<dbReference type="SUPFAM" id="SSF48097">
    <property type="entry name" value="Regulator of G-protein signaling, RGS"/>
    <property type="match status" value="1"/>
</dbReference>
<feature type="domain" description="RGS" evidence="5">
    <location>
        <begin position="816"/>
        <end position="932"/>
    </location>
</feature>
<dbReference type="SUPFAM" id="SSF50156">
    <property type="entry name" value="PDZ domain-like"/>
    <property type="match status" value="1"/>
</dbReference>
<dbReference type="PROSITE" id="PS50898">
    <property type="entry name" value="RBD"/>
    <property type="match status" value="2"/>
</dbReference>
<dbReference type="Proteomes" id="UP001497382">
    <property type="component" value="Unassembled WGS sequence"/>
</dbReference>
<feature type="domain" description="PID" evidence="3">
    <location>
        <begin position="284"/>
        <end position="394"/>
    </location>
</feature>
<dbReference type="PANTHER" id="PTHR45945:SF3">
    <property type="entry name" value="REGULATOR OF G-PROTEIN SIGNALING LOCO"/>
    <property type="match status" value="1"/>
</dbReference>
<dbReference type="Gene3D" id="1.10.196.10">
    <property type="match status" value="1"/>
</dbReference>
<evidence type="ECO:0008006" key="9">
    <source>
        <dbReference type="Google" id="ProtNLM"/>
    </source>
</evidence>
<keyword evidence="1" id="KW-0343">GTPase activation</keyword>
<dbReference type="Gene3D" id="2.30.42.10">
    <property type="match status" value="1"/>
</dbReference>
<proteinExistence type="predicted"/>
<dbReference type="GO" id="GO:0005886">
    <property type="term" value="C:plasma membrane"/>
    <property type="evidence" value="ECO:0007669"/>
    <property type="project" value="TreeGrafter"/>
</dbReference>
<feature type="compositionally biased region" description="Polar residues" evidence="2">
    <location>
        <begin position="733"/>
        <end position="746"/>
    </location>
</feature>
<reference evidence="7 8" key="1">
    <citation type="submission" date="2024-04" db="EMBL/GenBank/DDBJ databases">
        <authorList>
            <person name="Rising A."/>
            <person name="Reimegard J."/>
            <person name="Sonavane S."/>
            <person name="Akerstrom W."/>
            <person name="Nylinder S."/>
            <person name="Hedman E."/>
            <person name="Kallberg Y."/>
        </authorList>
    </citation>
    <scope>NUCLEOTIDE SEQUENCE [LARGE SCALE GENOMIC DNA]</scope>
</reference>
<accession>A0AAV1YSD8</accession>
<feature type="compositionally biased region" description="Acidic residues" evidence="2">
    <location>
        <begin position="704"/>
        <end position="713"/>
    </location>
</feature>
<comment type="caution">
    <text evidence="7">The sequence shown here is derived from an EMBL/GenBank/DDBJ whole genome shotgun (WGS) entry which is preliminary data.</text>
</comment>
<protein>
    <recommendedName>
        <fullName evidence="9">Regulator of G-protein signaling 12</fullName>
    </recommendedName>
</protein>
<name>A0AAV1YSD8_9ARAC</name>
<evidence type="ECO:0000313" key="8">
    <source>
        <dbReference type="Proteomes" id="UP001497382"/>
    </source>
</evidence>
<feature type="compositionally biased region" description="Pro residues" evidence="2">
    <location>
        <begin position="1561"/>
        <end position="1579"/>
    </location>
</feature>
<evidence type="ECO:0000259" key="6">
    <source>
        <dbReference type="PROSITE" id="PS50898"/>
    </source>
</evidence>
<feature type="compositionally biased region" description="Polar residues" evidence="2">
    <location>
        <begin position="613"/>
        <end position="634"/>
    </location>
</feature>
<dbReference type="InterPro" id="IPR011993">
    <property type="entry name" value="PH-like_dom_sf"/>
</dbReference>
<feature type="region of interest" description="Disordered" evidence="2">
    <location>
        <begin position="463"/>
        <end position="484"/>
    </location>
</feature>
<dbReference type="CDD" id="cd13162">
    <property type="entry name" value="PTB_RGS12"/>
    <property type="match status" value="1"/>
</dbReference>
<keyword evidence="8" id="KW-1185">Reference proteome</keyword>
<dbReference type="PRINTS" id="PR01301">
    <property type="entry name" value="RGSPROTEIN"/>
</dbReference>
<feature type="compositionally biased region" description="Polar residues" evidence="2">
    <location>
        <begin position="1016"/>
        <end position="1029"/>
    </location>
</feature>
<dbReference type="PROSITE" id="PS50106">
    <property type="entry name" value="PDZ"/>
    <property type="match status" value="1"/>
</dbReference>
<feature type="region of interest" description="Disordered" evidence="2">
    <location>
        <begin position="610"/>
        <end position="634"/>
    </location>
</feature>
<dbReference type="Pfam" id="PF00640">
    <property type="entry name" value="PID"/>
    <property type="match status" value="1"/>
</dbReference>
<dbReference type="InterPro" id="IPR044926">
    <property type="entry name" value="RGS_subdomain_2"/>
</dbReference>
<dbReference type="InterPro" id="IPR029071">
    <property type="entry name" value="Ubiquitin-like_domsf"/>
</dbReference>
<dbReference type="InterPro" id="IPR036305">
    <property type="entry name" value="RGS_sf"/>
</dbReference>
<dbReference type="Pfam" id="PF00615">
    <property type="entry name" value="RGS"/>
    <property type="match status" value="1"/>
</dbReference>
<dbReference type="InterPro" id="IPR036034">
    <property type="entry name" value="PDZ_sf"/>
</dbReference>
<dbReference type="PROSITE" id="PS50132">
    <property type="entry name" value="RGS"/>
    <property type="match status" value="1"/>
</dbReference>
<dbReference type="GO" id="GO:0005096">
    <property type="term" value="F:GTPase activator activity"/>
    <property type="evidence" value="ECO:0007669"/>
    <property type="project" value="UniProtKB-KW"/>
</dbReference>
<feature type="compositionally biased region" description="Basic residues" evidence="2">
    <location>
        <begin position="747"/>
        <end position="758"/>
    </location>
</feature>
<dbReference type="Pfam" id="PF00595">
    <property type="entry name" value="PDZ"/>
    <property type="match status" value="1"/>
</dbReference>
<dbReference type="Pfam" id="PF02196">
    <property type="entry name" value="RBD"/>
    <property type="match status" value="1"/>
</dbReference>
<dbReference type="Gene3D" id="1.10.167.10">
    <property type="entry name" value="Regulator of G-protein Signalling 4, domain 2"/>
    <property type="match status" value="1"/>
</dbReference>
<feature type="domain" description="RBD" evidence="6">
    <location>
        <begin position="1065"/>
        <end position="1135"/>
    </location>
</feature>
<dbReference type="GO" id="GO:0005737">
    <property type="term" value="C:cytoplasm"/>
    <property type="evidence" value="ECO:0007669"/>
    <property type="project" value="TreeGrafter"/>
</dbReference>
<dbReference type="FunFam" id="1.10.167.10:FF:000001">
    <property type="entry name" value="Putative regulator of g-protein signaling 12"/>
    <property type="match status" value="1"/>
</dbReference>
<dbReference type="Gene3D" id="3.10.20.90">
    <property type="entry name" value="Phosphatidylinositol 3-kinase Catalytic Subunit, Chain A, domain 1"/>
    <property type="match status" value="2"/>
</dbReference>
<dbReference type="InterPro" id="IPR001478">
    <property type="entry name" value="PDZ"/>
</dbReference>
<dbReference type="InterPro" id="IPR003116">
    <property type="entry name" value="RBD_dom"/>
</dbReference>
<evidence type="ECO:0000313" key="7">
    <source>
        <dbReference type="EMBL" id="CAL1261234.1"/>
    </source>
</evidence>
<feature type="compositionally biased region" description="Low complexity" evidence="2">
    <location>
        <begin position="463"/>
        <end position="480"/>
    </location>
</feature>
<dbReference type="CDD" id="cd01817">
    <property type="entry name" value="RBD1_RGS12_like"/>
    <property type="match status" value="1"/>
</dbReference>
<dbReference type="SMART" id="SM00455">
    <property type="entry name" value="RBD"/>
    <property type="match status" value="2"/>
</dbReference>
<evidence type="ECO:0000256" key="2">
    <source>
        <dbReference type="SAM" id="MobiDB-lite"/>
    </source>
</evidence>
<evidence type="ECO:0000259" key="3">
    <source>
        <dbReference type="PROSITE" id="PS01179"/>
    </source>
</evidence>
<feature type="region of interest" description="Disordered" evidence="2">
    <location>
        <begin position="208"/>
        <end position="242"/>
    </location>
</feature>
<dbReference type="GO" id="GO:0005634">
    <property type="term" value="C:nucleus"/>
    <property type="evidence" value="ECO:0007669"/>
    <property type="project" value="TreeGrafter"/>
</dbReference>
<dbReference type="InterPro" id="IPR024066">
    <property type="entry name" value="RGS_subdom1/3"/>
</dbReference>
<evidence type="ECO:0000256" key="1">
    <source>
        <dbReference type="ARBA" id="ARBA00022468"/>
    </source>
</evidence>
<feature type="region of interest" description="Disordered" evidence="2">
    <location>
        <begin position="1343"/>
        <end position="1368"/>
    </location>
</feature>
<dbReference type="Gene3D" id="2.30.29.30">
    <property type="entry name" value="Pleckstrin-homology domain (PH domain)/Phosphotyrosine-binding domain (PTB)"/>
    <property type="match status" value="1"/>
</dbReference>
<dbReference type="SUPFAM" id="SSF50729">
    <property type="entry name" value="PH domain-like"/>
    <property type="match status" value="1"/>
</dbReference>
<dbReference type="SMART" id="SM00228">
    <property type="entry name" value="PDZ"/>
    <property type="match status" value="1"/>
</dbReference>
<feature type="compositionally biased region" description="Polar residues" evidence="2">
    <location>
        <begin position="1519"/>
        <end position="1534"/>
    </location>
</feature>
<feature type="compositionally biased region" description="Basic and acidic residues" evidence="2">
    <location>
        <begin position="211"/>
        <end position="234"/>
    </location>
</feature>
<evidence type="ECO:0000259" key="4">
    <source>
        <dbReference type="PROSITE" id="PS50106"/>
    </source>
</evidence>
<dbReference type="InterPro" id="IPR046995">
    <property type="entry name" value="RGS10/12/14-like"/>
</dbReference>
<dbReference type="CDD" id="cd17067">
    <property type="entry name" value="RBD2_RGS12_like"/>
    <property type="match status" value="1"/>
</dbReference>
<dbReference type="InterPro" id="IPR006020">
    <property type="entry name" value="PTB/PI_dom"/>
</dbReference>
<feature type="domain" description="RBD" evidence="6">
    <location>
        <begin position="1136"/>
        <end position="1206"/>
    </location>
</feature>
<evidence type="ECO:0000259" key="5">
    <source>
        <dbReference type="PROSITE" id="PS50132"/>
    </source>
</evidence>
<feature type="region of interest" description="Disordered" evidence="2">
    <location>
        <begin position="1518"/>
        <end position="1539"/>
    </location>
</feature>
<feature type="region of interest" description="Disordered" evidence="2">
    <location>
        <begin position="702"/>
        <end position="784"/>
    </location>
</feature>
<dbReference type="SUPFAM" id="SSF54236">
    <property type="entry name" value="Ubiquitin-like"/>
    <property type="match status" value="2"/>
</dbReference>
<gene>
    <name evidence="7" type="ORF">LARSCL_LOCUS288</name>
</gene>
<organism evidence="7 8">
    <name type="scientific">Larinioides sclopetarius</name>
    <dbReference type="NCBI Taxonomy" id="280406"/>
    <lineage>
        <taxon>Eukaryota</taxon>
        <taxon>Metazoa</taxon>
        <taxon>Ecdysozoa</taxon>
        <taxon>Arthropoda</taxon>
        <taxon>Chelicerata</taxon>
        <taxon>Arachnida</taxon>
        <taxon>Araneae</taxon>
        <taxon>Araneomorphae</taxon>
        <taxon>Entelegynae</taxon>
        <taxon>Araneoidea</taxon>
        <taxon>Araneidae</taxon>
        <taxon>Larinioides</taxon>
    </lineage>
</organism>
<sequence length="1637" mass="182022">MHQHRRRKKRPSYGVRTVEISRGKNGFGFTISGQAPCILSCIITGSPAEKAGLRPGDFLIAVNGQNVSKAPHDDVVRLIGNSSGILKLQIAENYYSDSSEEEFISIVKLRPKYPNKIRNRHQNSVSRAEKVVQDLQTGALFVDHIHGSNVVVPQKQSSKPHAAGLAGPSRSNKVLLDLILQQRLQDGNNRHSLQSPLLQQSTGIASVSCNEKSKQVPAKRKENQVLKSRSHPEHLNTSSSSTSEVFHSIFTEQDLNNILYPAIFASQNVEQKGSQEQAILKAVVGYLGTIEMPKEPQLPNSRLQTIRNCIRRLRVEKKVHTLVLMSVFSESIILINPQGVTLAEFSADKITFSGVYSDDKKFFGLVTNHGRNNDEFSESSQEEPGSVSSSCHVFMVDPKLIPHHQHLKRAKAFHITCTSDPVTNKCKEFPESADSILQAVVGLYRSKLGPNNDVVHGLEFHVNMSPQPSNTSSNSSNSDSGIGFRDEGNASDRVFVVDVDNYHQYSTNSLDRQAFSSPGFGLLESPLRAFSISQDNQLLASKSMTHSQSAELKNISNKASPCHFDRLTVRAMPDPVGFERNCSNYNSDLLEQPNSSSTRNSLHNLMQMREDSSGSFKSGQNLNQLGSCTDDNSLIENQNGASSVESHVNKLSPKVYGLNFPLKSVDEIGFCNTSVESAGWECTSCSIEELQVPTRHLMLQEAQDTTEQEEDGSQDVHPPTQEEDSESEISGVEQGSESTSKWARTSSLRRHLGRKRSLYRSTHEAGTVSDGELASGKASTSSSMLALDRMSDTSHRSSCASERPIDVGRVGSWAAGFNVLLEDPAGLHTFSEFLKKEFSQENITFWIACERYRQLKDQSAMAQMAKEIYNKHLCIGAHEPVNVDSHARQVAQEGLESPTPDLFLPAQKQIFNLMKFDCYQRFLKSTMFKECMLREMQGQPLLYQGQSNDVEFGNEKQKMCSELKKRKSLIPWHKLSKAKSNESKSGGSRLWDRHCEIRKSLKKKKKEKDSHKLDDASSTQSDMTDSRSSLTSSETGVIFKNVSSRESLNSAELALFPNHCGSEGYYCRVILPDLSTTVVRTQKGETVGEMLLKLLERRSLSYNAVEAYIVGSHQPLDHCTDVTSLSCKEIRVEQVILFCVELPNRKTIGVKAKSNKICGDILKPVLHKYGYKMECVTMTVAAFKKPVSKNAPITAIDNQRIIIEMKDSFPSVEDPCSADKNKGPGNDNRDAHAFPDLEELTNQIFDDLLKTRPGFQYDGLGIVDLERKDRTKNTSKSSSLFHQACSQKDIDMLPSKYKSLTGTKSDGTKLLVENKPLLPHNPLRSKSNYDCLNAAALSSVKDSNSSSAKFENNSNDFSHGKENFPVPNKTEIKTNIPFNNVDVEYGLATALQRMDPGFTPDLIYSTTKLAEKYFPRQCYSSAADFEETNSENILQNLGILPTDMKDLKSRHAQWSPSKMHPVSHPPPRLPPRIRPSEQKEIVLPLNSSPTPNLDSTLIASDSFELDLDVDVTLHVPSDESLSPQINFPTESSAQVEDASIERDFSKESPFSQPLLRRLSCEPPPVPPKAVARGPPPRPPSRQLVHSNPAFCMTSEDDLSDEDDRLENEVKTDVASFPQPNNYLNLGKEYGEFNISFV</sequence>
<feature type="compositionally biased region" description="Polar residues" evidence="2">
    <location>
        <begin position="1348"/>
        <end position="1357"/>
    </location>
</feature>
<dbReference type="SMART" id="SM00315">
    <property type="entry name" value="RGS"/>
    <property type="match status" value="1"/>
</dbReference>
<dbReference type="InterPro" id="IPR016137">
    <property type="entry name" value="RGS"/>
</dbReference>
<dbReference type="CDD" id="cd06710">
    <property type="entry name" value="PDZ_RGS12-like"/>
    <property type="match status" value="1"/>
</dbReference>
<dbReference type="PROSITE" id="PS01179">
    <property type="entry name" value="PID"/>
    <property type="match status" value="1"/>
</dbReference>
<dbReference type="GO" id="GO:0007165">
    <property type="term" value="P:signal transduction"/>
    <property type="evidence" value="ECO:0007669"/>
    <property type="project" value="InterPro"/>
</dbReference>